<evidence type="ECO:0000256" key="8">
    <source>
        <dbReference type="SAM" id="Phobius"/>
    </source>
</evidence>
<keyword evidence="3" id="KW-0997">Cell inner membrane</keyword>
<feature type="transmembrane region" description="Helical" evidence="8">
    <location>
        <begin position="41"/>
        <end position="64"/>
    </location>
</feature>
<evidence type="ECO:0000259" key="9">
    <source>
        <dbReference type="Pfam" id="PF12821"/>
    </source>
</evidence>
<evidence type="ECO:0000256" key="6">
    <source>
        <dbReference type="ARBA" id="ARBA00023136"/>
    </source>
</evidence>
<evidence type="ECO:0000256" key="7">
    <source>
        <dbReference type="ARBA" id="ARBA00034125"/>
    </source>
</evidence>
<keyword evidence="5 8" id="KW-1133">Transmembrane helix</keyword>
<evidence type="ECO:0000313" key="11">
    <source>
        <dbReference type="Proteomes" id="UP000824111"/>
    </source>
</evidence>
<comment type="similarity">
    <text evidence="7">Belongs to the ThrE exporter (TC 2.A.79) family.</text>
</comment>
<dbReference type="GO" id="GO:0005886">
    <property type="term" value="C:plasma membrane"/>
    <property type="evidence" value="ECO:0007669"/>
    <property type="project" value="UniProtKB-SubCell"/>
</dbReference>
<dbReference type="PANTHER" id="PTHR34390:SF1">
    <property type="entry name" value="SUCCINATE TRANSPORTER SUBUNIT YJJB-RELATED"/>
    <property type="match status" value="1"/>
</dbReference>
<reference evidence="10" key="2">
    <citation type="journal article" date="2021" name="PeerJ">
        <title>Extensive microbial diversity within the chicken gut microbiome revealed by metagenomics and culture.</title>
        <authorList>
            <person name="Gilroy R."/>
            <person name="Ravi A."/>
            <person name="Getino M."/>
            <person name="Pursley I."/>
            <person name="Horton D.L."/>
            <person name="Alikhan N.F."/>
            <person name="Baker D."/>
            <person name="Gharbi K."/>
            <person name="Hall N."/>
            <person name="Watson M."/>
            <person name="Adriaenssens E.M."/>
            <person name="Foster-Nyarko E."/>
            <person name="Jarju S."/>
            <person name="Secka A."/>
            <person name="Antonio M."/>
            <person name="Oren A."/>
            <person name="Chaudhuri R.R."/>
            <person name="La Ragione R."/>
            <person name="Hildebrand F."/>
            <person name="Pallen M.J."/>
        </authorList>
    </citation>
    <scope>NUCLEOTIDE SEQUENCE</scope>
    <source>
        <strain evidence="10">ChiSjej4B22-9803</strain>
    </source>
</reference>
<evidence type="ECO:0000256" key="2">
    <source>
        <dbReference type="ARBA" id="ARBA00022475"/>
    </source>
</evidence>
<comment type="caution">
    <text evidence="10">The sequence shown here is derived from an EMBL/GenBank/DDBJ whole genome shotgun (WGS) entry which is preliminary data.</text>
</comment>
<feature type="transmembrane region" description="Helical" evidence="8">
    <location>
        <begin position="76"/>
        <end position="100"/>
    </location>
</feature>
<feature type="domain" description="Threonine/Serine exporter ThrE" evidence="9">
    <location>
        <begin position="3"/>
        <end position="129"/>
    </location>
</feature>
<organism evidence="10 11">
    <name type="scientific">Candidatus Avimonoglobus intestinipullorum</name>
    <dbReference type="NCBI Taxonomy" id="2840699"/>
    <lineage>
        <taxon>Bacteria</taxon>
        <taxon>Bacillati</taxon>
        <taxon>Bacillota</taxon>
        <taxon>Clostridia</taxon>
        <taxon>Eubacteriales</taxon>
        <taxon>Candidatus Avimonoglobus</taxon>
    </lineage>
</organism>
<name>A0A9D1LVM0_9FIRM</name>
<dbReference type="InterPro" id="IPR050539">
    <property type="entry name" value="ThrE_Dicarb/AminoAcid_Exp"/>
</dbReference>
<protein>
    <submittedName>
        <fullName evidence="10">Threonine/serine exporter family protein</fullName>
    </submittedName>
</protein>
<sequence length="150" mass="16112">MTQLITAFIGALGIAMLSNIHGPKLAYAGLGGLLSWVLSQVLARFISTEAVLIFIVSIMATLYAEILARAEKSPATVFLVSSIFPILPGGKLYYTVIYAIDSDVERFAASGISAVTTSIAIAMGIMAVSSGFKIARYIREKTVVFLKKMW</sequence>
<evidence type="ECO:0000256" key="5">
    <source>
        <dbReference type="ARBA" id="ARBA00022989"/>
    </source>
</evidence>
<evidence type="ECO:0000256" key="4">
    <source>
        <dbReference type="ARBA" id="ARBA00022692"/>
    </source>
</evidence>
<feature type="transmembrane region" description="Helical" evidence="8">
    <location>
        <begin position="112"/>
        <end position="132"/>
    </location>
</feature>
<accession>A0A9D1LVM0</accession>
<proteinExistence type="inferred from homology"/>
<keyword evidence="2" id="KW-1003">Cell membrane</keyword>
<keyword evidence="6 8" id="KW-0472">Membrane</keyword>
<comment type="subcellular location">
    <subcellularLocation>
        <location evidence="1">Cell membrane</location>
        <topology evidence="1">Multi-pass membrane protein</topology>
    </subcellularLocation>
</comment>
<dbReference type="PANTHER" id="PTHR34390">
    <property type="entry name" value="UPF0442 PROTEIN YJJB-RELATED"/>
    <property type="match status" value="1"/>
</dbReference>
<reference evidence="10" key="1">
    <citation type="submission" date="2020-10" db="EMBL/GenBank/DDBJ databases">
        <authorList>
            <person name="Gilroy R."/>
        </authorList>
    </citation>
    <scope>NUCLEOTIDE SEQUENCE</scope>
    <source>
        <strain evidence="10">ChiSjej4B22-9803</strain>
    </source>
</reference>
<keyword evidence="4 8" id="KW-0812">Transmembrane</keyword>
<dbReference type="AlphaFoldDB" id="A0A9D1LVM0"/>
<dbReference type="GO" id="GO:0015744">
    <property type="term" value="P:succinate transport"/>
    <property type="evidence" value="ECO:0007669"/>
    <property type="project" value="TreeGrafter"/>
</dbReference>
<dbReference type="Proteomes" id="UP000824111">
    <property type="component" value="Unassembled WGS sequence"/>
</dbReference>
<dbReference type="InterPro" id="IPR024528">
    <property type="entry name" value="ThrE_2"/>
</dbReference>
<gene>
    <name evidence="10" type="ORF">IAB04_05385</name>
</gene>
<evidence type="ECO:0000256" key="3">
    <source>
        <dbReference type="ARBA" id="ARBA00022519"/>
    </source>
</evidence>
<dbReference type="EMBL" id="DVND01000141">
    <property type="protein sequence ID" value="HIU48776.1"/>
    <property type="molecule type" value="Genomic_DNA"/>
</dbReference>
<evidence type="ECO:0000313" key="10">
    <source>
        <dbReference type="EMBL" id="HIU48776.1"/>
    </source>
</evidence>
<dbReference type="Pfam" id="PF12821">
    <property type="entry name" value="ThrE_2"/>
    <property type="match status" value="1"/>
</dbReference>
<evidence type="ECO:0000256" key="1">
    <source>
        <dbReference type="ARBA" id="ARBA00004651"/>
    </source>
</evidence>